<sequence length="62" mass="6980">MNTFMAIMSQLFWGVTVGALEAAFATVARGAFAVFGLGGAGWWMVKRRRERQQRRSNARNED</sequence>
<evidence type="ECO:0000313" key="3">
    <source>
        <dbReference type="Proteomes" id="UP000677126"/>
    </source>
</evidence>
<feature type="transmembrane region" description="Helical" evidence="1">
    <location>
        <begin position="12"/>
        <end position="45"/>
    </location>
</feature>
<accession>A0ABX8EA27</accession>
<dbReference type="EMBL" id="CP054856">
    <property type="protein sequence ID" value="QVM85429.1"/>
    <property type="molecule type" value="Genomic_DNA"/>
</dbReference>
<name>A0ABX8EA27_9SPHN</name>
<dbReference type="Proteomes" id="UP000677126">
    <property type="component" value="Chromosome"/>
</dbReference>
<evidence type="ECO:0000256" key="1">
    <source>
        <dbReference type="SAM" id="Phobius"/>
    </source>
</evidence>
<reference evidence="2 3" key="1">
    <citation type="journal article" date="2021" name="Int. J. Syst. Evol. Microbiol.">
        <title>Novosphingobium decolorationis sp. nov., an aniline blue-decolourizing bacterium isolated from East Pacific sediment.</title>
        <authorList>
            <person name="Chen X."/>
            <person name="Dong B."/>
            <person name="Chen T."/>
            <person name="Ren N."/>
            <person name="Wang J."/>
            <person name="Xu Y."/>
            <person name="Yang J."/>
            <person name="Zhu S."/>
            <person name="Chen J."/>
        </authorList>
    </citation>
    <scope>NUCLEOTIDE SEQUENCE [LARGE SCALE GENOMIC DNA]</scope>
    <source>
        <strain evidence="2 3">502str22</strain>
    </source>
</reference>
<keyword evidence="1" id="KW-0812">Transmembrane</keyword>
<protein>
    <submittedName>
        <fullName evidence="2">Uncharacterized protein</fullName>
    </submittedName>
</protein>
<gene>
    <name evidence="2" type="ORF">HT578_18530</name>
</gene>
<evidence type="ECO:0000313" key="2">
    <source>
        <dbReference type="EMBL" id="QVM85429.1"/>
    </source>
</evidence>
<keyword evidence="1" id="KW-1133">Transmembrane helix</keyword>
<proteinExistence type="predicted"/>
<keyword evidence="3" id="KW-1185">Reference proteome</keyword>
<keyword evidence="1" id="KW-0472">Membrane</keyword>
<dbReference type="RefSeq" id="WP_213501034.1">
    <property type="nucleotide sequence ID" value="NZ_CP054856.1"/>
</dbReference>
<organism evidence="2 3">
    <name type="scientific">Novosphingobium decolorationis</name>
    <dbReference type="NCBI Taxonomy" id="2698673"/>
    <lineage>
        <taxon>Bacteria</taxon>
        <taxon>Pseudomonadati</taxon>
        <taxon>Pseudomonadota</taxon>
        <taxon>Alphaproteobacteria</taxon>
        <taxon>Sphingomonadales</taxon>
        <taxon>Sphingomonadaceae</taxon>
        <taxon>Novosphingobium</taxon>
    </lineage>
</organism>